<keyword evidence="7 11" id="KW-0798">TonB box</keyword>
<accession>A0A1I5DEI5</accession>
<reference evidence="16 20" key="2">
    <citation type="submission" date="2019-01" db="EMBL/GenBank/DDBJ databases">
        <title>Complete Genome Sequence and Annotation of the Paracoccus pantotrophus type strain DSM 2944.</title>
        <authorList>
            <person name="Bockwoldt J.A."/>
            <person name="Zimmermann M."/>
            <person name="Tiso T."/>
            <person name="Blank L.M."/>
        </authorList>
    </citation>
    <scope>NUCLEOTIDE SEQUENCE [LARGE SCALE GENOMIC DNA]</scope>
    <source>
        <strain evidence="16 20">DSM 2944</strain>
    </source>
</reference>
<feature type="region of interest" description="Disordered" evidence="12">
    <location>
        <begin position="202"/>
        <end position="221"/>
    </location>
</feature>
<evidence type="ECO:0000256" key="13">
    <source>
        <dbReference type="SAM" id="SignalP"/>
    </source>
</evidence>
<dbReference type="InterPro" id="IPR000531">
    <property type="entry name" value="Beta-barrel_TonB"/>
</dbReference>
<dbReference type="SUPFAM" id="SSF56935">
    <property type="entry name" value="Porins"/>
    <property type="match status" value="1"/>
</dbReference>
<feature type="domain" description="TonB-dependent receptor plug" evidence="15">
    <location>
        <begin position="56"/>
        <end position="154"/>
    </location>
</feature>
<dbReference type="GO" id="GO:0009279">
    <property type="term" value="C:cell outer membrane"/>
    <property type="evidence" value="ECO:0007669"/>
    <property type="project" value="UniProtKB-SubCell"/>
</dbReference>
<evidence type="ECO:0000256" key="12">
    <source>
        <dbReference type="SAM" id="MobiDB-lite"/>
    </source>
</evidence>
<keyword evidence="19" id="KW-1185">Reference proteome</keyword>
<protein>
    <submittedName>
        <fullName evidence="17">TonB-dependent receptor</fullName>
    </submittedName>
    <submittedName>
        <fullName evidence="18">Vitamin B12 transporter</fullName>
    </submittedName>
</protein>
<reference evidence="17 21" key="3">
    <citation type="submission" date="2020-07" db="EMBL/GenBank/DDBJ databases">
        <title>The complete genome of Paracoccus pantotrophus ACCC 10489.</title>
        <authorList>
            <person name="Si Y."/>
        </authorList>
    </citation>
    <scope>NUCLEOTIDE SEQUENCE [LARGE SCALE GENOMIC DNA]</scope>
    <source>
        <strain evidence="17 21">ACCC10489</strain>
    </source>
</reference>
<dbReference type="Proteomes" id="UP000273626">
    <property type="component" value="Unassembled WGS sequence"/>
</dbReference>
<keyword evidence="5 13" id="KW-0732">Signal</keyword>
<dbReference type="EMBL" id="RBLI01000002">
    <property type="protein sequence ID" value="RKS44698.1"/>
    <property type="molecule type" value="Genomic_DNA"/>
</dbReference>
<evidence type="ECO:0000256" key="6">
    <source>
        <dbReference type="ARBA" id="ARBA00023065"/>
    </source>
</evidence>
<name>A0A1I5DEI5_PARPN</name>
<evidence type="ECO:0000256" key="8">
    <source>
        <dbReference type="ARBA" id="ARBA00023136"/>
    </source>
</evidence>
<feature type="chain" id="PRO_5044559462" evidence="13">
    <location>
        <begin position="25"/>
        <end position="639"/>
    </location>
</feature>
<dbReference type="Proteomes" id="UP000326453">
    <property type="component" value="Chromosome 2"/>
</dbReference>
<comment type="similarity">
    <text evidence="10 11">Belongs to the TonB-dependent receptor family.</text>
</comment>
<evidence type="ECO:0000256" key="11">
    <source>
        <dbReference type="RuleBase" id="RU003357"/>
    </source>
</evidence>
<dbReference type="GO" id="GO:0006811">
    <property type="term" value="P:monoatomic ion transport"/>
    <property type="evidence" value="ECO:0007669"/>
    <property type="project" value="UniProtKB-KW"/>
</dbReference>
<feature type="domain" description="TonB-dependent receptor-like beta-barrel" evidence="14">
    <location>
        <begin position="194"/>
        <end position="613"/>
    </location>
</feature>
<dbReference type="Pfam" id="PF00593">
    <property type="entry name" value="TonB_dep_Rec_b-barrel"/>
    <property type="match status" value="1"/>
</dbReference>
<evidence type="ECO:0000256" key="3">
    <source>
        <dbReference type="ARBA" id="ARBA00022452"/>
    </source>
</evidence>
<feature type="signal peptide" evidence="13">
    <location>
        <begin position="1"/>
        <end position="24"/>
    </location>
</feature>
<dbReference type="GeneID" id="51369447"/>
<evidence type="ECO:0000256" key="7">
    <source>
        <dbReference type="ARBA" id="ARBA00023077"/>
    </source>
</evidence>
<keyword evidence="2 10" id="KW-0813">Transport</keyword>
<dbReference type="Proteomes" id="UP000509322">
    <property type="component" value="Chromosome 1"/>
</dbReference>
<dbReference type="Gene3D" id="2.170.130.10">
    <property type="entry name" value="TonB-dependent receptor, plug domain"/>
    <property type="match status" value="1"/>
</dbReference>
<dbReference type="InterPro" id="IPR039426">
    <property type="entry name" value="TonB-dep_rcpt-like"/>
</dbReference>
<dbReference type="GO" id="GO:0015889">
    <property type="term" value="P:cobalamin transport"/>
    <property type="evidence" value="ECO:0007669"/>
    <property type="project" value="TreeGrafter"/>
</dbReference>
<keyword evidence="17" id="KW-0675">Receptor</keyword>
<feature type="compositionally biased region" description="Basic and acidic residues" evidence="12">
    <location>
        <begin position="203"/>
        <end position="212"/>
    </location>
</feature>
<evidence type="ECO:0000313" key="20">
    <source>
        <dbReference type="Proteomes" id="UP000326453"/>
    </source>
</evidence>
<evidence type="ECO:0000256" key="4">
    <source>
        <dbReference type="ARBA" id="ARBA00022692"/>
    </source>
</evidence>
<reference evidence="18 19" key="1">
    <citation type="submission" date="2018-10" db="EMBL/GenBank/DDBJ databases">
        <title>Genomic Encyclopedia of Archaeal and Bacterial Type Strains, Phase II (KMG-II): from individual species to whole genera.</title>
        <authorList>
            <person name="Goeker M."/>
        </authorList>
    </citation>
    <scope>NUCLEOTIDE SEQUENCE [LARGE SCALE GENOMIC DNA]</scope>
    <source>
        <strain evidence="19">ATCC 35512 / DSM 2944 / CIP 106514 / LMD 82.5 / NBRC 102493 / NCCB 82005 / GB17</strain>
        <strain evidence="18">DSM 2944</strain>
    </source>
</reference>
<keyword evidence="3 10" id="KW-1134">Transmembrane beta strand</keyword>
<evidence type="ECO:0000256" key="2">
    <source>
        <dbReference type="ARBA" id="ARBA00022448"/>
    </source>
</evidence>
<evidence type="ECO:0000313" key="17">
    <source>
        <dbReference type="EMBL" id="QLH13362.1"/>
    </source>
</evidence>
<comment type="subcellular location">
    <subcellularLocation>
        <location evidence="1 10">Cell outer membrane</location>
        <topology evidence="1 10">Multi-pass membrane protein</topology>
    </subcellularLocation>
</comment>
<dbReference type="EMBL" id="CP058689">
    <property type="protein sequence ID" value="QLH13362.1"/>
    <property type="molecule type" value="Genomic_DNA"/>
</dbReference>
<dbReference type="InterPro" id="IPR012910">
    <property type="entry name" value="Plug_dom"/>
</dbReference>
<keyword evidence="8 10" id="KW-0472">Membrane</keyword>
<proteinExistence type="inferred from homology"/>
<dbReference type="InterPro" id="IPR037066">
    <property type="entry name" value="Plug_dom_sf"/>
</dbReference>
<evidence type="ECO:0000256" key="5">
    <source>
        <dbReference type="ARBA" id="ARBA00022729"/>
    </source>
</evidence>
<evidence type="ECO:0000256" key="10">
    <source>
        <dbReference type="PROSITE-ProRule" id="PRU01360"/>
    </source>
</evidence>
<dbReference type="InterPro" id="IPR036942">
    <property type="entry name" value="Beta-barrel_TonB_sf"/>
</dbReference>
<evidence type="ECO:0000256" key="1">
    <source>
        <dbReference type="ARBA" id="ARBA00004571"/>
    </source>
</evidence>
<keyword evidence="9 10" id="KW-0998">Cell outer membrane</keyword>
<keyword evidence="4 10" id="KW-0812">Transmembrane</keyword>
<gene>
    <name evidence="18" type="ORF">BDE18_3551</name>
    <name evidence="16" type="ORF">ESD82_02685</name>
    <name evidence="17" type="ORF">HYQ43_03480</name>
</gene>
<evidence type="ECO:0000259" key="14">
    <source>
        <dbReference type="Pfam" id="PF00593"/>
    </source>
</evidence>
<evidence type="ECO:0000259" key="15">
    <source>
        <dbReference type="Pfam" id="PF07715"/>
    </source>
</evidence>
<dbReference type="OrthoDB" id="9760333at2"/>
<evidence type="ECO:0000256" key="9">
    <source>
        <dbReference type="ARBA" id="ARBA00023237"/>
    </source>
</evidence>
<dbReference type="CDD" id="cd01347">
    <property type="entry name" value="ligand_gated_channel"/>
    <property type="match status" value="1"/>
</dbReference>
<evidence type="ECO:0000313" key="18">
    <source>
        <dbReference type="EMBL" id="RKS44698.1"/>
    </source>
</evidence>
<dbReference type="Pfam" id="PF07715">
    <property type="entry name" value="Plug"/>
    <property type="match status" value="1"/>
</dbReference>
<dbReference type="KEGG" id="ppan:ESD82_02685"/>
<keyword evidence="6" id="KW-0406">Ion transport</keyword>
<dbReference type="PANTHER" id="PTHR30069:SF53">
    <property type="entry name" value="COLICIN I RECEPTOR-RELATED"/>
    <property type="match status" value="1"/>
</dbReference>
<dbReference type="RefSeq" id="WP_024842571.1">
    <property type="nucleotide sequence ID" value="NZ_CP038206.1"/>
</dbReference>
<dbReference type="PANTHER" id="PTHR30069">
    <property type="entry name" value="TONB-DEPENDENT OUTER MEMBRANE RECEPTOR"/>
    <property type="match status" value="1"/>
</dbReference>
<evidence type="ECO:0000313" key="21">
    <source>
        <dbReference type="Proteomes" id="UP000509322"/>
    </source>
</evidence>
<dbReference type="PROSITE" id="PS52016">
    <property type="entry name" value="TONB_DEPENDENT_REC_3"/>
    <property type="match status" value="1"/>
</dbReference>
<dbReference type="Gene3D" id="2.40.170.20">
    <property type="entry name" value="TonB-dependent receptor, beta-barrel domain"/>
    <property type="match status" value="1"/>
</dbReference>
<evidence type="ECO:0000313" key="19">
    <source>
        <dbReference type="Proteomes" id="UP000273626"/>
    </source>
</evidence>
<dbReference type="EMBL" id="CP044423">
    <property type="protein sequence ID" value="QFG35121.1"/>
    <property type="molecule type" value="Genomic_DNA"/>
</dbReference>
<dbReference type="AlphaFoldDB" id="A0A1I5DEI5"/>
<evidence type="ECO:0000313" key="16">
    <source>
        <dbReference type="EMBL" id="QFG35121.1"/>
    </source>
</evidence>
<organism evidence="17 21">
    <name type="scientific">Paracoccus pantotrophus</name>
    <name type="common">Thiosphaera pantotropha</name>
    <dbReference type="NCBI Taxonomy" id="82367"/>
    <lineage>
        <taxon>Bacteria</taxon>
        <taxon>Pseudomonadati</taxon>
        <taxon>Pseudomonadota</taxon>
        <taxon>Alphaproteobacteria</taxon>
        <taxon>Rhodobacterales</taxon>
        <taxon>Paracoccaceae</taxon>
        <taxon>Paracoccus</taxon>
    </lineage>
</organism>
<sequence length="639" mass="69121">MFRTPLSLLATTAAVLPAALLPCAATGQQVQDQVVLDTLVLSAGLSPVAESAYGRAHTVLTSEDLQSRRVITVQDALRTVPGLSVTSTGETVAKIRIRGGESNHVLVLIDGVEANSPGNGDYIFSGMLAEDIERIEVLRGPQSAIYGANAASGVISITTRRASAQGPGYGGTVEIGGLDTRTASAFVQAGDGRGSISLSAVARRTDGEDESRSPGGDTEFNRQRVLGLNGSYDLTESATVGFTLRRIWQEYGYDRAVSFVDSPDDYIVDAPLTADRDETYGSLWLEGEAFGGRLLNRFAVSGANQNTAHFNGGLPDYSDASRLRNFKYTGSWALDGGNARDAAQKLNVAVQKKREIYENSFASGGRYERDTKSASLEYQGQFDNGIGVQAGMRRDFNDDFRHATTWNIAAAWQVPGRDLRLRAAAGKAIVNPTMFELYGYAPGSYDGNADLTPETSRSQEIGADWNFAAGRGALGVTLFTSKVEDMIIGTGNTSQNLDGTSKRKGFEADLEYEATDWLRLGATYTYTDARTEDDQPVVRQPRHLLGLRATADIAQGRGSVTADLRYAGSSYDAEWFRNYSPPTTELPDYVTVNLAAGYDLTENLRLTGRVVNLFDRDYSESWGYYGQGRTLYAGLTAKW</sequence>